<protein>
    <submittedName>
        <fullName evidence="4">Uncharacterized protein</fullName>
    </submittedName>
</protein>
<name>A0A1Q5TCM3_9EURO</name>
<dbReference type="AlphaFoldDB" id="A0A1Q5TCM3"/>
<dbReference type="SUPFAM" id="SSF48403">
    <property type="entry name" value="Ankyrin repeat"/>
    <property type="match status" value="1"/>
</dbReference>
<dbReference type="GO" id="GO:0004842">
    <property type="term" value="F:ubiquitin-protein transferase activity"/>
    <property type="evidence" value="ECO:0007669"/>
    <property type="project" value="TreeGrafter"/>
</dbReference>
<dbReference type="Proteomes" id="UP000186955">
    <property type="component" value="Unassembled WGS sequence"/>
</dbReference>
<keyword evidence="2 3" id="KW-0040">ANK repeat</keyword>
<evidence type="ECO:0000313" key="4">
    <source>
        <dbReference type="EMBL" id="OKO97950.1"/>
    </source>
</evidence>
<evidence type="ECO:0000256" key="1">
    <source>
        <dbReference type="ARBA" id="ARBA00022737"/>
    </source>
</evidence>
<dbReference type="PROSITE" id="PS50297">
    <property type="entry name" value="ANK_REP_REGION"/>
    <property type="match status" value="2"/>
</dbReference>
<comment type="caution">
    <text evidence="4">The sequence shown here is derived from an EMBL/GenBank/DDBJ whole genome shotgun (WGS) entry which is preliminary data.</text>
</comment>
<keyword evidence="1" id="KW-0677">Repeat</keyword>
<sequence>MPLCVAAEEGRTEVVETLIKAGAARNHQITKAGDTPLGLAIRSGHESVVKLLLNAGASVHLRNSKGEALMDLANHHPTLLHMIATLDKVGRLAEIADEHLNSSIDHEFKATVIDFVSVSGVLTPDAVEIAVDELLQTPWVSTTPDTSSASFRWLPASSG</sequence>
<evidence type="ECO:0000256" key="3">
    <source>
        <dbReference type="PROSITE-ProRule" id="PRU00023"/>
    </source>
</evidence>
<dbReference type="SMART" id="SM00248">
    <property type="entry name" value="ANK"/>
    <property type="match status" value="2"/>
</dbReference>
<dbReference type="GO" id="GO:0085020">
    <property type="term" value="P:protein K6-linked ubiquitination"/>
    <property type="evidence" value="ECO:0007669"/>
    <property type="project" value="TreeGrafter"/>
</dbReference>
<dbReference type="PROSITE" id="PS50088">
    <property type="entry name" value="ANK_REPEAT"/>
    <property type="match status" value="2"/>
</dbReference>
<reference evidence="4 5" key="1">
    <citation type="submission" date="2016-10" db="EMBL/GenBank/DDBJ databases">
        <title>Genome sequence of the ascomycete fungus Penicillium subrubescens.</title>
        <authorList>
            <person name="De Vries R.P."/>
            <person name="Peng M."/>
            <person name="Dilokpimol A."/>
            <person name="Hilden K."/>
            <person name="Makela M.R."/>
            <person name="Grigoriev I."/>
            <person name="Riley R."/>
            <person name="Granchi Z."/>
        </authorList>
    </citation>
    <scope>NUCLEOTIDE SEQUENCE [LARGE SCALE GENOMIC DNA]</scope>
    <source>
        <strain evidence="4 5">CBS 132785</strain>
    </source>
</reference>
<dbReference type="EMBL" id="MNBE01000683">
    <property type="protein sequence ID" value="OKO97950.1"/>
    <property type="molecule type" value="Genomic_DNA"/>
</dbReference>
<proteinExistence type="predicted"/>
<evidence type="ECO:0000256" key="2">
    <source>
        <dbReference type="ARBA" id="ARBA00023043"/>
    </source>
</evidence>
<dbReference type="Gene3D" id="1.25.40.20">
    <property type="entry name" value="Ankyrin repeat-containing domain"/>
    <property type="match status" value="1"/>
</dbReference>
<feature type="repeat" description="ANK" evidence="3">
    <location>
        <begin position="1"/>
        <end position="30"/>
    </location>
</feature>
<dbReference type="InterPro" id="IPR036770">
    <property type="entry name" value="Ankyrin_rpt-contain_sf"/>
</dbReference>
<accession>A0A1Q5TCM3</accession>
<feature type="repeat" description="ANK" evidence="3">
    <location>
        <begin position="32"/>
        <end position="64"/>
    </location>
</feature>
<dbReference type="InterPro" id="IPR002110">
    <property type="entry name" value="Ankyrin_rpt"/>
</dbReference>
<dbReference type="Pfam" id="PF12796">
    <property type="entry name" value="Ank_2"/>
    <property type="match status" value="1"/>
</dbReference>
<dbReference type="PANTHER" id="PTHR24171:SF8">
    <property type="entry name" value="BRCA1-ASSOCIATED RING DOMAIN PROTEIN 1"/>
    <property type="match status" value="1"/>
</dbReference>
<keyword evidence="5" id="KW-1185">Reference proteome</keyword>
<gene>
    <name evidence="4" type="ORF">PENSUB_9876</name>
</gene>
<organism evidence="4 5">
    <name type="scientific">Penicillium subrubescens</name>
    <dbReference type="NCBI Taxonomy" id="1316194"/>
    <lineage>
        <taxon>Eukaryota</taxon>
        <taxon>Fungi</taxon>
        <taxon>Dikarya</taxon>
        <taxon>Ascomycota</taxon>
        <taxon>Pezizomycotina</taxon>
        <taxon>Eurotiomycetes</taxon>
        <taxon>Eurotiomycetidae</taxon>
        <taxon>Eurotiales</taxon>
        <taxon>Aspergillaceae</taxon>
        <taxon>Penicillium</taxon>
    </lineage>
</organism>
<dbReference type="PANTHER" id="PTHR24171">
    <property type="entry name" value="ANKYRIN REPEAT DOMAIN-CONTAINING PROTEIN 39-RELATED"/>
    <property type="match status" value="1"/>
</dbReference>
<evidence type="ECO:0000313" key="5">
    <source>
        <dbReference type="Proteomes" id="UP000186955"/>
    </source>
</evidence>
<dbReference type="STRING" id="1316194.A0A1Q5TCM3"/>